<dbReference type="Pfam" id="PF00018">
    <property type="entry name" value="SH3_1"/>
    <property type="match status" value="1"/>
</dbReference>
<keyword evidence="2" id="KW-1133">Transmembrane helix</keyword>
<feature type="region of interest" description="Disordered" evidence="1">
    <location>
        <begin position="1371"/>
        <end position="1394"/>
    </location>
</feature>
<comment type="caution">
    <text evidence="3">The sequence shown here is derived from an EMBL/GenBank/DDBJ whole genome shotgun (WGS) entry which is preliminary data.</text>
</comment>
<name>A0A8J1TFU8_OWEFU</name>
<feature type="compositionally biased region" description="Basic and acidic residues" evidence="1">
    <location>
        <begin position="1132"/>
        <end position="1149"/>
    </location>
</feature>
<keyword evidence="2" id="KW-0812">Transmembrane</keyword>
<dbReference type="InterPro" id="IPR036028">
    <property type="entry name" value="SH3-like_dom_sf"/>
</dbReference>
<feature type="compositionally biased region" description="Polar residues" evidence="1">
    <location>
        <begin position="1372"/>
        <end position="1388"/>
    </location>
</feature>
<evidence type="ECO:0000256" key="2">
    <source>
        <dbReference type="SAM" id="Phobius"/>
    </source>
</evidence>
<evidence type="ECO:0000313" key="4">
    <source>
        <dbReference type="Proteomes" id="UP000749559"/>
    </source>
</evidence>
<reference evidence="3" key="1">
    <citation type="submission" date="2022-03" db="EMBL/GenBank/DDBJ databases">
        <authorList>
            <person name="Martin C."/>
        </authorList>
    </citation>
    <scope>NUCLEOTIDE SEQUENCE</scope>
</reference>
<dbReference type="InterPro" id="IPR001452">
    <property type="entry name" value="SH3_domain"/>
</dbReference>
<feature type="compositionally biased region" description="Basic and acidic residues" evidence="1">
    <location>
        <begin position="1189"/>
        <end position="1213"/>
    </location>
</feature>
<keyword evidence="2" id="KW-0472">Membrane</keyword>
<dbReference type="PANTHER" id="PTHR14167">
    <property type="entry name" value="SH3 DOMAIN-CONTAINING"/>
    <property type="match status" value="1"/>
</dbReference>
<dbReference type="InterPro" id="IPR050384">
    <property type="entry name" value="Endophilin_SH3RF"/>
</dbReference>
<sequence length="1429" mass="154928">MANLTPAVDNIDVTMTTNPVAIDTVTLSDAKLMTHSMPVTHIKSTLDPSLEMDSKGGVSMVTDLPNSAIEILPTPTLSQLSLTKTLNPEPAEQYHSIITDNAQLKSTQTSTPYLDVSKTVTIGTQVVTPGTAPVSSTSTIQQQFDVLKSDNSALNSTETELLSGTLHSLTPNAGMLLTSSVLPTTSTSINSPSKTEPLTLNSEATSSVRMNTQSASLHIDTGVTLSGSTLETFSGSTLETLPISTLETLSGSTLETESPKLGSTLNTHMKSSETLEPSGTGIDLEKTVSATVPYASASKFNSVLNMYTDLPNLNPEQTKSTRDFFSTQTLPRESHSVVPTSPLSAFQSSTLPVESAIPIPPVDIVPSSKIPTPVLPSILDSSKGTNEIAGIPPMIPSFTRRVTSTSTPPSEVAIASSPEPVPTIGGVSLLTIILPIVGIVILVAIVMTAVCLWRRKKGHGPSNRRKAVNHSKDNRDITIDDILPVLPPDSPSTAESTPRKRLYRVKHDYVALSDDQLSIEAGELIEVMQEQGQGHQWVKGKQGNREGIIPANYIEPTDDPPMAVTHFVNELSPYAESHVQTKLTHTAIYPYTAKHPEELSLKPGDLLISIDLDDLGWMKGQLRSGSTGWFPASYVEEIGQNASQSENIDLYGTLKRNKLSSSSDDVLSVTSSNSSGDYIAIEHVALYPYTAQQEGDLSFCAGDTITVLQVLDNGWWRGCLNGDEGWFPGSYCQLVEDYTFPCSSPEQDSDYMPLVDFKPAPATTSPYAALDTPNMGVSNNGFDENAPQGKKMTPTRKAPVPPKAAKKLSPTRKAPVPPNDIKKLRPTRKAPSPPKGQPTRVKSRYMVTDNDTNVTNSPSEEDTPMKNTESESECSPVKRKLEISTPQLVSSTVRESKLGEDIIQPVSEPQLQSTTMRASKMGGDIKKEEKPQRPDKPPLPIRFVEPKFVKIPKNSLKLNTAQTPRNRAVPKPPPRPPPPKLAKKAVTPTRPPPPQSPLRKESENVFLKRPGGAKTERPTEPIKKRSKKGPKESNVPVIIEEKPSRPSSLDLNNMDVNIKQPKKPPNRPPPLNIPSPGREQDVDSLNVERREDNITPLIDPEFLPFSEKSLPPIPPPPNVAQSKPKPAPRTTVFDDLKSNLKVMAKERSKLTPLRMSRSLSDETINQPIRPPLPKVMSPRSQVPPGDWTKQLDHEGLQDTKTEQLGVDHIEMTELGKNSSKSPLTKSISDQGPQNRNSQLNSPINSWNRKYASSAKAPTPQPRTSLMRLNSNGSEISESPSLGNTPISASNSESSLASQPIGGYNSNTPPRSLGRSRPRLGISSLKSPKGKKPGDPFLCHIDDEGGHVKQNSISGLSSDGSILEEPIRVEGSNGIQNGAKSENKNTTGDNFHENRSSVNNNEAIWTNLKEIMIFDGAICHNQDNGKDIKI</sequence>
<gene>
    <name evidence="3" type="ORF">OFUS_LOCUS4000</name>
</gene>
<evidence type="ECO:0000256" key="1">
    <source>
        <dbReference type="SAM" id="MobiDB-lite"/>
    </source>
</evidence>
<dbReference type="Gene3D" id="2.30.30.40">
    <property type="entry name" value="SH3 Domains"/>
    <property type="match status" value="3"/>
</dbReference>
<feature type="compositionally biased region" description="Polar residues" evidence="1">
    <location>
        <begin position="907"/>
        <end position="917"/>
    </location>
</feature>
<feature type="compositionally biased region" description="Basic and acidic residues" evidence="1">
    <location>
        <begin position="923"/>
        <end position="936"/>
    </location>
</feature>
<feature type="compositionally biased region" description="Basic and acidic residues" evidence="1">
    <location>
        <begin position="1078"/>
        <end position="1093"/>
    </location>
</feature>
<feature type="compositionally biased region" description="Pro residues" evidence="1">
    <location>
        <begin position="970"/>
        <end position="980"/>
    </location>
</feature>
<feature type="compositionally biased region" description="Low complexity" evidence="1">
    <location>
        <begin position="1308"/>
        <end position="1326"/>
    </location>
</feature>
<feature type="compositionally biased region" description="Basic and acidic residues" evidence="1">
    <location>
        <begin position="1014"/>
        <end position="1023"/>
    </location>
</feature>
<feature type="compositionally biased region" description="Polar residues" evidence="1">
    <location>
        <begin position="1045"/>
        <end position="1055"/>
    </location>
</feature>
<dbReference type="Pfam" id="PF14604">
    <property type="entry name" value="SH3_9"/>
    <property type="match status" value="2"/>
</dbReference>
<dbReference type="CDD" id="cd00174">
    <property type="entry name" value="SH3"/>
    <property type="match status" value="2"/>
</dbReference>
<dbReference type="PROSITE" id="PS50002">
    <property type="entry name" value="SH3"/>
    <property type="match status" value="3"/>
</dbReference>
<feature type="region of interest" description="Disordered" evidence="1">
    <location>
        <begin position="773"/>
        <end position="1335"/>
    </location>
</feature>
<protein>
    <submittedName>
        <fullName evidence="3">Uncharacterized protein</fullName>
    </submittedName>
</protein>
<dbReference type="EMBL" id="CAIIXF020000002">
    <property type="protein sequence ID" value="CAH1776870.1"/>
    <property type="molecule type" value="Genomic_DNA"/>
</dbReference>
<evidence type="ECO:0000313" key="3">
    <source>
        <dbReference type="EMBL" id="CAH1776870.1"/>
    </source>
</evidence>
<dbReference type="SMART" id="SM00326">
    <property type="entry name" value="SH3"/>
    <property type="match status" value="3"/>
</dbReference>
<feature type="compositionally biased region" description="Polar residues" evidence="1">
    <location>
        <begin position="1157"/>
        <end position="1166"/>
    </location>
</feature>
<feature type="compositionally biased region" description="Polar residues" evidence="1">
    <location>
        <begin position="849"/>
        <end position="858"/>
    </location>
</feature>
<accession>A0A8J1TFU8</accession>
<feature type="compositionally biased region" description="Low complexity" evidence="1">
    <location>
        <begin position="1287"/>
        <end position="1297"/>
    </location>
</feature>
<proteinExistence type="predicted"/>
<keyword evidence="4" id="KW-1185">Reference proteome</keyword>
<dbReference type="SUPFAM" id="SSF50044">
    <property type="entry name" value="SH3-domain"/>
    <property type="match status" value="3"/>
</dbReference>
<feature type="compositionally biased region" description="Polar residues" evidence="1">
    <location>
        <begin position="1215"/>
        <end position="1247"/>
    </location>
</feature>
<feature type="transmembrane region" description="Helical" evidence="2">
    <location>
        <begin position="427"/>
        <end position="453"/>
    </location>
</feature>
<feature type="compositionally biased region" description="Polar residues" evidence="1">
    <location>
        <begin position="1261"/>
        <end position="1286"/>
    </location>
</feature>
<feature type="compositionally biased region" description="Polar residues" evidence="1">
    <location>
        <begin position="884"/>
        <end position="893"/>
    </location>
</feature>
<dbReference type="Proteomes" id="UP000749559">
    <property type="component" value="Unassembled WGS sequence"/>
</dbReference>
<organism evidence="3 4">
    <name type="scientific">Owenia fusiformis</name>
    <name type="common">Polychaete worm</name>
    <dbReference type="NCBI Taxonomy" id="6347"/>
    <lineage>
        <taxon>Eukaryota</taxon>
        <taxon>Metazoa</taxon>
        <taxon>Spiralia</taxon>
        <taxon>Lophotrochozoa</taxon>
        <taxon>Annelida</taxon>
        <taxon>Polychaeta</taxon>
        <taxon>Sedentaria</taxon>
        <taxon>Canalipalpata</taxon>
        <taxon>Sabellida</taxon>
        <taxon>Oweniida</taxon>
        <taxon>Oweniidae</taxon>
        <taxon>Owenia</taxon>
    </lineage>
</organism>
<dbReference type="OrthoDB" id="10255964at2759"/>